<keyword evidence="5" id="KW-0963">Cytoplasm</keyword>
<evidence type="ECO:0000256" key="17">
    <source>
        <dbReference type="ARBA" id="ARBA00061809"/>
    </source>
</evidence>
<evidence type="ECO:0000256" key="12">
    <source>
        <dbReference type="ARBA" id="ARBA00023172"/>
    </source>
</evidence>
<dbReference type="GO" id="GO:0003677">
    <property type="term" value="F:DNA binding"/>
    <property type="evidence" value="ECO:0007669"/>
    <property type="project" value="UniProtKB-KW"/>
</dbReference>
<keyword evidence="8" id="KW-0227">DNA damage</keyword>
<evidence type="ECO:0000256" key="15">
    <source>
        <dbReference type="ARBA" id="ARBA00025728"/>
    </source>
</evidence>
<keyword evidence="11" id="KW-0238">DNA-binding</keyword>
<evidence type="ECO:0000256" key="2">
    <source>
        <dbReference type="ARBA" id="ARBA00004286"/>
    </source>
</evidence>
<sequence length="382" mass="43333">MNMPAIMLYLDAGYTEVDFYEKNFIRDSVFQNEQKAKRNLAGVWKMEKTLNRIHPVSDPEATYFLQVSWEKDLGTGFGIILSDGQCAWTGTVSEAEISREAADMEMNREKYVEELKKALIPGEESAGKYNFAVSRDEENMECHFCYERNLKDGSFRLGSLKLQKVLSPAEVVKELIGYCLDCLGRLQAKNEHLQKENERLFSSWSDMEKLLEKCVEAKEELEADLYNRFILVLNEKKAKIRNLQKLLNEAKEAKESAGGAKCTRVSIATTQMATGRENDYDGNTDEESENLTQASLPSAPERRHSLLGSPDVIDTAPRRKRRQRTAKPADTGAKKAIHETEVPAKEKPDLASQKTSDKHLLDVMSLETLENTCEPEDLFDDI</sequence>
<reference evidence="25" key="1">
    <citation type="submission" date="2025-08" db="UniProtKB">
        <authorList>
            <consortium name="Ensembl"/>
        </authorList>
    </citation>
    <scope>IDENTIFICATION</scope>
</reference>
<dbReference type="SUPFAM" id="SSF58022">
    <property type="entry name" value="XRCC4, C-terminal oligomerization domain"/>
    <property type="match status" value="1"/>
</dbReference>
<dbReference type="Proteomes" id="UP000472275">
    <property type="component" value="Chromosome Z"/>
</dbReference>
<gene>
    <name evidence="25" type="primary">XRCC4</name>
</gene>
<dbReference type="InterPro" id="IPR053963">
    <property type="entry name" value="XRCC4_C"/>
</dbReference>
<dbReference type="SUPFAM" id="SSF50809">
    <property type="entry name" value="XRCC4, N-terminal domain"/>
    <property type="match status" value="1"/>
</dbReference>
<evidence type="ECO:0000313" key="26">
    <source>
        <dbReference type="Proteomes" id="UP000472275"/>
    </source>
</evidence>
<dbReference type="PANTHER" id="PTHR28559:SF1">
    <property type="entry name" value="DNA REPAIR PROTEIN XRCC4"/>
    <property type="match status" value="1"/>
</dbReference>
<evidence type="ECO:0000256" key="18">
    <source>
        <dbReference type="ARBA" id="ARBA00068198"/>
    </source>
</evidence>
<evidence type="ECO:0000256" key="16">
    <source>
        <dbReference type="ARBA" id="ARBA00053797"/>
    </source>
</evidence>
<accession>A0A663F7L1</accession>
<feature type="domain" description="XRCC4 C-terminal" evidence="24">
    <location>
        <begin position="275"/>
        <end position="380"/>
    </location>
</feature>
<evidence type="ECO:0000256" key="14">
    <source>
        <dbReference type="ARBA" id="ARBA00023242"/>
    </source>
</evidence>
<evidence type="ECO:0000256" key="11">
    <source>
        <dbReference type="ARBA" id="ARBA00023125"/>
    </source>
</evidence>
<evidence type="ECO:0000256" key="20">
    <source>
        <dbReference type="SAM" id="Coils"/>
    </source>
</evidence>
<feature type="compositionally biased region" description="Basic and acidic residues" evidence="21">
    <location>
        <begin position="332"/>
        <end position="358"/>
    </location>
</feature>
<dbReference type="InterPro" id="IPR038051">
    <property type="entry name" value="XRCC4-like_N_sf"/>
</dbReference>
<dbReference type="GO" id="GO:0006303">
    <property type="term" value="P:double-strand break repair via nonhomologous end joining"/>
    <property type="evidence" value="ECO:0007669"/>
    <property type="project" value="Ensembl"/>
</dbReference>
<evidence type="ECO:0000256" key="4">
    <source>
        <dbReference type="ARBA" id="ARBA00022454"/>
    </source>
</evidence>
<feature type="domain" description="XRCC4 coiled-coil" evidence="23">
    <location>
        <begin position="167"/>
        <end position="243"/>
    </location>
</feature>
<dbReference type="Pfam" id="PF21925">
    <property type="entry name" value="XRCC4_C"/>
    <property type="match status" value="1"/>
</dbReference>
<dbReference type="PANTHER" id="PTHR28559">
    <property type="entry name" value="DNA REPAIR PROTEIN XRCC4"/>
    <property type="match status" value="1"/>
</dbReference>
<dbReference type="Gene3D" id="1.20.5.370">
    <property type="match status" value="1"/>
</dbReference>
<keyword evidence="10 20" id="KW-0175">Coiled coil</keyword>
<dbReference type="InterPro" id="IPR014751">
    <property type="entry name" value="XRCC4-like_C"/>
</dbReference>
<evidence type="ECO:0000259" key="23">
    <source>
        <dbReference type="Pfam" id="PF21924"/>
    </source>
</evidence>
<dbReference type="GO" id="GO:0032807">
    <property type="term" value="C:DNA ligase IV complex"/>
    <property type="evidence" value="ECO:0007669"/>
    <property type="project" value="Ensembl"/>
</dbReference>
<dbReference type="FunFam" id="1.20.5.370:FF:000011">
    <property type="entry name" value="DNA repair protein XRCC4 isoform X2"/>
    <property type="match status" value="1"/>
</dbReference>
<evidence type="ECO:0000256" key="7">
    <source>
        <dbReference type="ARBA" id="ARBA00022553"/>
    </source>
</evidence>
<keyword evidence="6" id="KW-1017">Isopeptide bond</keyword>
<evidence type="ECO:0000256" key="9">
    <source>
        <dbReference type="ARBA" id="ARBA00022843"/>
    </source>
</evidence>
<dbReference type="GO" id="GO:1990166">
    <property type="term" value="P:protein localization to site of double-strand break"/>
    <property type="evidence" value="ECO:0007669"/>
    <property type="project" value="Ensembl"/>
</dbReference>
<dbReference type="Ensembl" id="ENSACCT00020021344.1">
    <property type="protein sequence ID" value="ENSACCP00020020457.1"/>
    <property type="gene ID" value="ENSACCG00020014071.1"/>
</dbReference>
<evidence type="ECO:0000256" key="3">
    <source>
        <dbReference type="ARBA" id="ARBA00004496"/>
    </source>
</evidence>
<evidence type="ECO:0000256" key="10">
    <source>
        <dbReference type="ARBA" id="ARBA00023054"/>
    </source>
</evidence>
<dbReference type="Pfam" id="PF06632">
    <property type="entry name" value="XRCC4"/>
    <property type="match status" value="1"/>
</dbReference>
<reference evidence="25" key="2">
    <citation type="submission" date="2025-09" db="UniProtKB">
        <authorList>
            <consortium name="Ensembl"/>
        </authorList>
    </citation>
    <scope>IDENTIFICATION</scope>
</reference>
<dbReference type="CDD" id="cd22283">
    <property type="entry name" value="HD_XRCC4_N"/>
    <property type="match status" value="1"/>
</dbReference>
<comment type="subunit">
    <text evidence="17">Interacts with XKR4; interacts with the processed form of XKR4, which is cleaved by caspase.</text>
</comment>
<evidence type="ECO:0000256" key="5">
    <source>
        <dbReference type="ARBA" id="ARBA00022490"/>
    </source>
</evidence>
<keyword evidence="13" id="KW-0234">DNA repair</keyword>
<dbReference type="FunFam" id="2.170.210.10:FF:000002">
    <property type="entry name" value="DNA repair protein XRCC4"/>
    <property type="match status" value="1"/>
</dbReference>
<dbReference type="GO" id="GO:0019899">
    <property type="term" value="F:enzyme binding"/>
    <property type="evidence" value="ECO:0007669"/>
    <property type="project" value="Ensembl"/>
</dbReference>
<keyword evidence="14" id="KW-0539">Nucleus</keyword>
<dbReference type="Pfam" id="PF21924">
    <property type="entry name" value="XRCC4_CC"/>
    <property type="match status" value="1"/>
</dbReference>
<evidence type="ECO:0000256" key="13">
    <source>
        <dbReference type="ARBA" id="ARBA00023204"/>
    </source>
</evidence>
<comment type="subcellular location">
    <subcellularLocation>
        <location evidence="2">Chromosome</location>
    </subcellularLocation>
    <subcellularLocation>
        <location evidence="3">Cytoplasm</location>
    </subcellularLocation>
    <subcellularLocation>
        <location evidence="1">Nucleus</location>
    </subcellularLocation>
</comment>
<dbReference type="GO" id="GO:0035861">
    <property type="term" value="C:site of double-strand break"/>
    <property type="evidence" value="ECO:0007669"/>
    <property type="project" value="Ensembl"/>
</dbReference>
<dbReference type="InterPro" id="IPR009089">
    <property type="entry name" value="XRCC4_N_sf"/>
</dbReference>
<dbReference type="AlphaFoldDB" id="A0A663F7L1"/>
<dbReference type="InterPro" id="IPR053962">
    <property type="entry name" value="XRCC4_CC"/>
</dbReference>
<evidence type="ECO:0000259" key="22">
    <source>
        <dbReference type="Pfam" id="PF06632"/>
    </source>
</evidence>
<evidence type="ECO:0000259" key="24">
    <source>
        <dbReference type="Pfam" id="PF21925"/>
    </source>
</evidence>
<dbReference type="GO" id="GO:0033152">
    <property type="term" value="P:immunoglobulin V(D)J recombination"/>
    <property type="evidence" value="ECO:0007669"/>
    <property type="project" value="TreeGrafter"/>
</dbReference>
<keyword evidence="7" id="KW-0597">Phosphoprotein</keyword>
<dbReference type="Gene3D" id="2.170.210.10">
    <property type="entry name" value="DNA double-strand break repair and VJ recombination XRCC4, N-terminal"/>
    <property type="match status" value="1"/>
</dbReference>
<keyword evidence="4" id="KW-0158">Chromosome</keyword>
<name>A0A663F7L1_AQUCH</name>
<feature type="domain" description="XRCC4 N-terminal" evidence="22">
    <location>
        <begin position="62"/>
        <end position="163"/>
    </location>
</feature>
<feature type="region of interest" description="Disordered" evidence="21">
    <location>
        <begin position="273"/>
        <end position="358"/>
    </location>
</feature>
<evidence type="ECO:0000313" key="25">
    <source>
        <dbReference type="Ensembl" id="ENSACCP00020020457.1"/>
    </source>
</evidence>
<keyword evidence="26" id="KW-1185">Reference proteome</keyword>
<dbReference type="GO" id="GO:0070975">
    <property type="term" value="F:FHA domain binding"/>
    <property type="evidence" value="ECO:0007669"/>
    <property type="project" value="Ensembl"/>
</dbReference>
<dbReference type="GO" id="GO:0006284">
    <property type="term" value="P:base-excision repair"/>
    <property type="evidence" value="ECO:0007669"/>
    <property type="project" value="Ensembl"/>
</dbReference>
<keyword evidence="12" id="KW-0233">DNA recombination</keyword>
<keyword evidence="9" id="KW-0832">Ubl conjugation</keyword>
<comment type="similarity">
    <text evidence="15">Belongs to the XRCC4-XLF family. XRCC4 subfamily.</text>
</comment>
<feature type="coiled-coil region" evidence="20">
    <location>
        <begin position="233"/>
        <end position="260"/>
    </location>
</feature>
<comment type="function">
    <text evidence="16">Acts as an activator of the phospholipid scramblase activity of XKR4. This form, which is generated upon caspase-3 (CASP3) cleavage, translocates into the cytoplasm and interacts with XKR4, thereby promoting phosphatidylserine scramblase activity of XKR4 and leading to phosphatidylserine exposure on apoptotic cell surface.</text>
</comment>
<dbReference type="GeneTree" id="ENSGT00390000017079"/>
<evidence type="ECO:0000256" key="6">
    <source>
        <dbReference type="ARBA" id="ARBA00022499"/>
    </source>
</evidence>
<evidence type="ECO:0000256" key="8">
    <source>
        <dbReference type="ARBA" id="ARBA00022763"/>
    </source>
</evidence>
<dbReference type="GO" id="GO:0010165">
    <property type="term" value="P:response to X-ray"/>
    <property type="evidence" value="ECO:0007669"/>
    <property type="project" value="Ensembl"/>
</dbReference>
<dbReference type="FunCoup" id="A0A663F7L1">
    <property type="interactions" value="66"/>
</dbReference>
<proteinExistence type="inferred from homology"/>
<organism evidence="25 26">
    <name type="scientific">Aquila chrysaetos chrysaetos</name>
    <dbReference type="NCBI Taxonomy" id="223781"/>
    <lineage>
        <taxon>Eukaryota</taxon>
        <taxon>Metazoa</taxon>
        <taxon>Chordata</taxon>
        <taxon>Craniata</taxon>
        <taxon>Vertebrata</taxon>
        <taxon>Euteleostomi</taxon>
        <taxon>Archelosauria</taxon>
        <taxon>Archosauria</taxon>
        <taxon>Dinosauria</taxon>
        <taxon>Saurischia</taxon>
        <taxon>Theropoda</taxon>
        <taxon>Coelurosauria</taxon>
        <taxon>Aves</taxon>
        <taxon>Neognathae</taxon>
        <taxon>Neoaves</taxon>
        <taxon>Telluraves</taxon>
        <taxon>Accipitrimorphae</taxon>
        <taxon>Accipitriformes</taxon>
        <taxon>Accipitridae</taxon>
        <taxon>Accipitrinae</taxon>
        <taxon>Aquila</taxon>
    </lineage>
</organism>
<feature type="compositionally biased region" description="Acidic residues" evidence="21">
    <location>
        <begin position="280"/>
        <end position="289"/>
    </location>
</feature>
<dbReference type="InterPro" id="IPR010585">
    <property type="entry name" value="DNA_repair_prot_XRCC4"/>
</dbReference>
<protein>
    <recommendedName>
        <fullName evidence="18">DNA repair protein XRCC4</fullName>
    </recommendedName>
    <alternativeName>
        <fullName evidence="19">X-ray repair cross-complementing protein 4</fullName>
    </alternativeName>
</protein>
<dbReference type="InterPro" id="IPR053961">
    <property type="entry name" value="XRCC4_N"/>
</dbReference>
<dbReference type="GO" id="GO:0005829">
    <property type="term" value="C:cytosol"/>
    <property type="evidence" value="ECO:0007669"/>
    <property type="project" value="Ensembl"/>
</dbReference>
<evidence type="ECO:0000256" key="1">
    <source>
        <dbReference type="ARBA" id="ARBA00004123"/>
    </source>
</evidence>
<evidence type="ECO:0000256" key="21">
    <source>
        <dbReference type="SAM" id="MobiDB-lite"/>
    </source>
</evidence>
<evidence type="ECO:0000256" key="19">
    <source>
        <dbReference type="ARBA" id="ARBA00079582"/>
    </source>
</evidence>
<dbReference type="InParanoid" id="A0A663F7L1"/>
<dbReference type="GO" id="GO:0042802">
    <property type="term" value="F:identical protein binding"/>
    <property type="evidence" value="ECO:0007669"/>
    <property type="project" value="Ensembl"/>
</dbReference>
<dbReference type="GO" id="GO:0005958">
    <property type="term" value="C:DNA-dependent protein kinase-DNA ligase 4 complex"/>
    <property type="evidence" value="ECO:0007669"/>
    <property type="project" value="Ensembl"/>
</dbReference>
<dbReference type="GO" id="GO:0005654">
    <property type="term" value="C:nucleoplasm"/>
    <property type="evidence" value="ECO:0007669"/>
    <property type="project" value="Ensembl"/>
</dbReference>